<evidence type="ECO:0000313" key="2">
    <source>
        <dbReference type="Proteomes" id="UP001497382"/>
    </source>
</evidence>
<reference evidence="1 2" key="1">
    <citation type="submission" date="2024-04" db="EMBL/GenBank/DDBJ databases">
        <authorList>
            <person name="Rising A."/>
            <person name="Reimegard J."/>
            <person name="Sonavane S."/>
            <person name="Akerstrom W."/>
            <person name="Nylinder S."/>
            <person name="Hedman E."/>
            <person name="Kallberg Y."/>
        </authorList>
    </citation>
    <scope>NUCLEOTIDE SEQUENCE [LARGE SCALE GENOMIC DNA]</scope>
</reference>
<dbReference type="Proteomes" id="UP001497382">
    <property type="component" value="Unassembled WGS sequence"/>
</dbReference>
<dbReference type="EMBL" id="CAXIEN010000073">
    <property type="protein sequence ID" value="CAL1274041.1"/>
    <property type="molecule type" value="Genomic_DNA"/>
</dbReference>
<comment type="caution">
    <text evidence="1">The sequence shown here is derived from an EMBL/GenBank/DDBJ whole genome shotgun (WGS) entry which is preliminary data.</text>
</comment>
<evidence type="ECO:0000313" key="1">
    <source>
        <dbReference type="EMBL" id="CAL1274041.1"/>
    </source>
</evidence>
<accession>A0AAV1ZS53</accession>
<protein>
    <submittedName>
        <fullName evidence="1">Uncharacterized protein</fullName>
    </submittedName>
</protein>
<dbReference type="AlphaFoldDB" id="A0AAV1ZS53"/>
<sequence>MFLEVARVSTFYQQRSLLTEPVMKHRVPCLLKNFSKILF</sequence>
<keyword evidence="2" id="KW-1185">Reference proteome</keyword>
<organism evidence="1 2">
    <name type="scientific">Larinioides sclopetarius</name>
    <dbReference type="NCBI Taxonomy" id="280406"/>
    <lineage>
        <taxon>Eukaryota</taxon>
        <taxon>Metazoa</taxon>
        <taxon>Ecdysozoa</taxon>
        <taxon>Arthropoda</taxon>
        <taxon>Chelicerata</taxon>
        <taxon>Arachnida</taxon>
        <taxon>Araneae</taxon>
        <taxon>Araneomorphae</taxon>
        <taxon>Entelegynae</taxon>
        <taxon>Araneoidea</taxon>
        <taxon>Araneidae</taxon>
        <taxon>Larinioides</taxon>
    </lineage>
</organism>
<name>A0AAV1ZS53_9ARAC</name>
<proteinExistence type="predicted"/>
<gene>
    <name evidence="1" type="ORF">LARSCL_LOCUS7240</name>
</gene>